<reference evidence="1 2" key="1">
    <citation type="journal article" date="2013" name="Antonie Van Leeuwenhoek">
        <title>Sphingomonas ginsenosidivorax sp. nov., with the ability to transform ginsenosides.</title>
        <authorList>
            <person name="Jin X.F."/>
            <person name="Kim J.K."/>
            <person name="Liu Q.M."/>
            <person name="Kang M.S."/>
            <person name="He D."/>
            <person name="Jin F.X."/>
            <person name="Kim S.C."/>
            <person name="Im W.T."/>
        </authorList>
    </citation>
    <scope>NUCLEOTIDE SEQUENCE [LARGE SCALE GENOMIC DNA]</scope>
    <source>
        <strain evidence="1 2">KHI67</strain>
    </source>
</reference>
<dbReference type="OrthoDB" id="8115861at2"/>
<sequence>MHHNGLLHRFAFWRHAPWLLEEMLIGTVALGQPYAVKSRFTFAVGHLSHQANKAKDLKGWKNAFPDKNLYLNDIEPFGKPWRAFRRFKRTLEPLAGSALQGGNRQFPQRL</sequence>
<dbReference type="RefSeq" id="WP_147082364.1">
    <property type="nucleotide sequence ID" value="NZ_VOQR01000001.1"/>
</dbReference>
<dbReference type="Proteomes" id="UP000321250">
    <property type="component" value="Unassembled WGS sequence"/>
</dbReference>
<accession>A0A5C6UFK9</accession>
<protein>
    <submittedName>
        <fullName evidence="1">Uncharacterized protein</fullName>
    </submittedName>
</protein>
<keyword evidence="2" id="KW-1185">Reference proteome</keyword>
<comment type="caution">
    <text evidence="1">The sequence shown here is derived from an EMBL/GenBank/DDBJ whole genome shotgun (WGS) entry which is preliminary data.</text>
</comment>
<gene>
    <name evidence="1" type="ORF">FSB78_10080</name>
</gene>
<organism evidence="1 2">
    <name type="scientific">Sphingomonas ginsenosidivorax</name>
    <dbReference type="NCBI Taxonomy" id="862135"/>
    <lineage>
        <taxon>Bacteria</taxon>
        <taxon>Pseudomonadati</taxon>
        <taxon>Pseudomonadota</taxon>
        <taxon>Alphaproteobacteria</taxon>
        <taxon>Sphingomonadales</taxon>
        <taxon>Sphingomonadaceae</taxon>
        <taxon>Sphingomonas</taxon>
    </lineage>
</organism>
<dbReference type="EMBL" id="VOQR01000001">
    <property type="protein sequence ID" value="TXC71254.1"/>
    <property type="molecule type" value="Genomic_DNA"/>
</dbReference>
<evidence type="ECO:0000313" key="1">
    <source>
        <dbReference type="EMBL" id="TXC71254.1"/>
    </source>
</evidence>
<name>A0A5C6UFK9_9SPHN</name>
<dbReference type="AlphaFoldDB" id="A0A5C6UFK9"/>
<proteinExistence type="predicted"/>
<evidence type="ECO:0000313" key="2">
    <source>
        <dbReference type="Proteomes" id="UP000321250"/>
    </source>
</evidence>